<organism evidence="3 4">
    <name type="scientific">Gonapodya prolifera (strain JEL478)</name>
    <name type="common">Monoblepharis prolifera</name>
    <dbReference type="NCBI Taxonomy" id="1344416"/>
    <lineage>
        <taxon>Eukaryota</taxon>
        <taxon>Fungi</taxon>
        <taxon>Fungi incertae sedis</taxon>
        <taxon>Chytridiomycota</taxon>
        <taxon>Chytridiomycota incertae sedis</taxon>
        <taxon>Monoblepharidomycetes</taxon>
        <taxon>Monoblepharidales</taxon>
        <taxon>Gonapodyaceae</taxon>
        <taxon>Gonapodya</taxon>
    </lineage>
</organism>
<evidence type="ECO:0000259" key="1">
    <source>
        <dbReference type="Pfam" id="PF13871"/>
    </source>
</evidence>
<dbReference type="GO" id="GO:0005634">
    <property type="term" value="C:nucleus"/>
    <property type="evidence" value="ECO:0007669"/>
    <property type="project" value="TreeGrafter"/>
</dbReference>
<protein>
    <submittedName>
        <fullName evidence="3">Uncharacterized protein</fullName>
    </submittedName>
</protein>
<dbReference type="AlphaFoldDB" id="A0A139AAL8"/>
<name>A0A139AAL8_GONPJ</name>
<evidence type="ECO:0000313" key="4">
    <source>
        <dbReference type="Proteomes" id="UP000070544"/>
    </source>
</evidence>
<accession>A0A139AAL8</accession>
<dbReference type="InterPro" id="IPR039187">
    <property type="entry name" value="SNO_AAA"/>
</dbReference>
<reference evidence="3 4" key="1">
    <citation type="journal article" date="2015" name="Genome Biol. Evol.">
        <title>Phylogenomic analyses indicate that early fungi evolved digesting cell walls of algal ancestors of land plants.</title>
        <authorList>
            <person name="Chang Y."/>
            <person name="Wang S."/>
            <person name="Sekimoto S."/>
            <person name="Aerts A.L."/>
            <person name="Choi C."/>
            <person name="Clum A."/>
            <person name="LaButti K.M."/>
            <person name="Lindquist E.A."/>
            <person name="Yee Ngan C."/>
            <person name="Ohm R.A."/>
            <person name="Salamov A.A."/>
            <person name="Grigoriev I.V."/>
            <person name="Spatafora J.W."/>
            <person name="Berbee M.L."/>
        </authorList>
    </citation>
    <scope>NUCLEOTIDE SEQUENCE [LARGE SCALE GENOMIC DNA]</scope>
    <source>
        <strain evidence="3 4">JEL478</strain>
    </source>
</reference>
<dbReference type="InterPro" id="IPR026937">
    <property type="entry name" value="SBNO_Helicase_C_dom"/>
</dbReference>
<dbReference type="Proteomes" id="UP000070544">
    <property type="component" value="Unassembled WGS sequence"/>
</dbReference>
<feature type="domain" description="Strawberry notch helicase C" evidence="1">
    <location>
        <begin position="318"/>
        <end position="358"/>
    </location>
</feature>
<evidence type="ECO:0000259" key="2">
    <source>
        <dbReference type="Pfam" id="PF13872"/>
    </source>
</evidence>
<dbReference type="Pfam" id="PF13872">
    <property type="entry name" value="AAA_34"/>
    <property type="match status" value="1"/>
</dbReference>
<dbReference type="EMBL" id="KQ965778">
    <property type="protein sequence ID" value="KXS13423.1"/>
    <property type="molecule type" value="Genomic_DNA"/>
</dbReference>
<dbReference type="GO" id="GO:0042393">
    <property type="term" value="F:histone binding"/>
    <property type="evidence" value="ECO:0007669"/>
    <property type="project" value="TreeGrafter"/>
</dbReference>
<dbReference type="GO" id="GO:0031490">
    <property type="term" value="F:chromatin DNA binding"/>
    <property type="evidence" value="ECO:0007669"/>
    <property type="project" value="TreeGrafter"/>
</dbReference>
<keyword evidence="4" id="KW-1185">Reference proteome</keyword>
<gene>
    <name evidence="3" type="ORF">M427DRAFT_500687</name>
</gene>
<evidence type="ECO:0000313" key="3">
    <source>
        <dbReference type="EMBL" id="KXS13423.1"/>
    </source>
</evidence>
<dbReference type="OrthoDB" id="421838at2759"/>
<proteinExistence type="predicted"/>
<feature type="domain" description="Strawberry notch AAA" evidence="2">
    <location>
        <begin position="14"/>
        <end position="77"/>
    </location>
</feature>
<sequence length="449" mass="49393">MLYSLTGQRYCPLSMGAGVLFSIYTTLIGQAKSPKRDPRHVLGQIVEWCGGSSFEGLLIFDESHKGKNLVPPGKKKGEVFGSDEEGYTGKARRSSAYRGVQTPKHGVHGLFKTLGSEDQRGAGAMECVACDMKVLKTIELAREALRNGKSFVIGLQETGEARTADRLEDAGDDLDDLVSAPCEVAKGMIDHFAIKGFGIKLADLEQPRRGNEDSNSESGSGFEMEIALEDERGNIRLKKKGRKGGGRGAPKILKHTVISATDQERCLDVQMEVKTIAWRIDQLRLPNNRLDKLITALSVPEKLQSKICLRKSECGWYSPESVNLVDQDAFQSSRNLVAIISEAASAGISLQASKSSHYHRAGVECQQGYPTAGKESLFKSEFRLRSKFWSFWTSVERLDLRVHLDPDSQRLQVAKHLELLGALTKGDSRATDGISLSNFNFETKRGNSP</sequence>
<dbReference type="PANTHER" id="PTHR12706">
    <property type="entry name" value="STRAWBERRY NOTCH-RELATED"/>
    <property type="match status" value="1"/>
</dbReference>
<dbReference type="PANTHER" id="PTHR12706:SF30">
    <property type="entry name" value="PROTEIN STRAWBERRY NOTCH-RELATED"/>
    <property type="match status" value="1"/>
</dbReference>
<dbReference type="GO" id="GO:0006355">
    <property type="term" value="P:regulation of DNA-templated transcription"/>
    <property type="evidence" value="ECO:0007669"/>
    <property type="project" value="InterPro"/>
</dbReference>
<dbReference type="Pfam" id="PF13871">
    <property type="entry name" value="Helicase_C_4"/>
    <property type="match status" value="1"/>
</dbReference>
<dbReference type="InterPro" id="IPR026741">
    <property type="entry name" value="SNO"/>
</dbReference>